<protein>
    <recommendedName>
        <fullName evidence="1">MADF domain-containing protein</fullName>
    </recommendedName>
</protein>
<accession>A0A5B7KDF7</accession>
<dbReference type="Pfam" id="PF10545">
    <property type="entry name" value="MADF_DNA_bdg"/>
    <property type="match status" value="1"/>
</dbReference>
<keyword evidence="3" id="KW-1185">Reference proteome</keyword>
<evidence type="ECO:0000259" key="1">
    <source>
        <dbReference type="PROSITE" id="PS51029"/>
    </source>
</evidence>
<dbReference type="PANTHER" id="PTHR21505:SF8">
    <property type="entry name" value="DPT-YFP REPRESSOR BY OVEREXPRESSION, ISOFORM D-RELATED"/>
    <property type="match status" value="1"/>
</dbReference>
<name>A0A5B7KDF7_PORTR</name>
<proteinExistence type="predicted"/>
<dbReference type="PANTHER" id="PTHR21505">
    <property type="entry name" value="MADF DOMAIN-CONTAINING PROTEIN-RELATED"/>
    <property type="match status" value="1"/>
</dbReference>
<dbReference type="EMBL" id="VSRR010142728">
    <property type="protein sequence ID" value="MPD04774.1"/>
    <property type="molecule type" value="Genomic_DNA"/>
</dbReference>
<reference evidence="2 3" key="1">
    <citation type="submission" date="2019-05" db="EMBL/GenBank/DDBJ databases">
        <title>Another draft genome of Portunus trituberculatus and its Hox gene families provides insights of decapod evolution.</title>
        <authorList>
            <person name="Jeong J.-H."/>
            <person name="Song I."/>
            <person name="Kim S."/>
            <person name="Choi T."/>
            <person name="Kim D."/>
            <person name="Ryu S."/>
            <person name="Kim W."/>
        </authorList>
    </citation>
    <scope>NUCLEOTIDE SEQUENCE [LARGE SCALE GENOMIC DNA]</scope>
    <source>
        <tissue evidence="2">Muscle</tissue>
    </source>
</reference>
<dbReference type="PROSITE" id="PS51029">
    <property type="entry name" value="MADF"/>
    <property type="match status" value="1"/>
</dbReference>
<organism evidence="2 3">
    <name type="scientific">Portunus trituberculatus</name>
    <name type="common">Swimming crab</name>
    <name type="synonym">Neptunus trituberculatus</name>
    <dbReference type="NCBI Taxonomy" id="210409"/>
    <lineage>
        <taxon>Eukaryota</taxon>
        <taxon>Metazoa</taxon>
        <taxon>Ecdysozoa</taxon>
        <taxon>Arthropoda</taxon>
        <taxon>Crustacea</taxon>
        <taxon>Multicrustacea</taxon>
        <taxon>Malacostraca</taxon>
        <taxon>Eumalacostraca</taxon>
        <taxon>Eucarida</taxon>
        <taxon>Decapoda</taxon>
        <taxon>Pleocyemata</taxon>
        <taxon>Brachyura</taxon>
        <taxon>Eubrachyura</taxon>
        <taxon>Portunoidea</taxon>
        <taxon>Portunidae</taxon>
        <taxon>Portuninae</taxon>
        <taxon>Portunus</taxon>
    </lineage>
</organism>
<comment type="caution">
    <text evidence="2">The sequence shown here is derived from an EMBL/GenBank/DDBJ whole genome shotgun (WGS) entry which is preliminary data.</text>
</comment>
<evidence type="ECO:0000313" key="3">
    <source>
        <dbReference type="Proteomes" id="UP000324222"/>
    </source>
</evidence>
<sequence length="114" mass="12807">MWSTEKTLGLIELLHSSPALWDASCMDFKIKAKKTDAVREIAHKLSVDESELEKKIKALKVQFRREHLKLTSLKKSGTSAKKYAWFGYEPLLFLLQGRGARGSQPADATEGEVS</sequence>
<dbReference type="Proteomes" id="UP000324222">
    <property type="component" value="Unassembled WGS sequence"/>
</dbReference>
<dbReference type="SMART" id="SM00595">
    <property type="entry name" value="MADF"/>
    <property type="match status" value="1"/>
</dbReference>
<dbReference type="OrthoDB" id="10051975at2759"/>
<dbReference type="InterPro" id="IPR006578">
    <property type="entry name" value="MADF-dom"/>
</dbReference>
<gene>
    <name evidence="2" type="ORF">E2C01_100481</name>
</gene>
<feature type="domain" description="MADF" evidence="1">
    <location>
        <begin position="9"/>
        <end position="99"/>
    </location>
</feature>
<evidence type="ECO:0000313" key="2">
    <source>
        <dbReference type="EMBL" id="MPD04774.1"/>
    </source>
</evidence>
<dbReference type="AlphaFoldDB" id="A0A5B7KDF7"/>